<feature type="domain" description="AB hydrolase-1" evidence="1">
    <location>
        <begin position="186"/>
        <end position="239"/>
    </location>
</feature>
<dbReference type="PRINTS" id="PR00111">
    <property type="entry name" value="ABHYDROLASE"/>
</dbReference>
<dbReference type="AlphaFoldDB" id="A0A5C6RPT9"/>
<evidence type="ECO:0000313" key="2">
    <source>
        <dbReference type="EMBL" id="TXB63964.1"/>
    </source>
</evidence>
<evidence type="ECO:0000313" key="3">
    <source>
        <dbReference type="Proteomes" id="UP000321721"/>
    </source>
</evidence>
<protein>
    <submittedName>
        <fullName evidence="2">Alpha/beta hydrolase</fullName>
    </submittedName>
</protein>
<organism evidence="2 3">
    <name type="scientific">Vicingus serpentipes</name>
    <dbReference type="NCBI Taxonomy" id="1926625"/>
    <lineage>
        <taxon>Bacteria</taxon>
        <taxon>Pseudomonadati</taxon>
        <taxon>Bacteroidota</taxon>
        <taxon>Flavobacteriia</taxon>
        <taxon>Flavobacteriales</taxon>
        <taxon>Vicingaceae</taxon>
        <taxon>Vicingus</taxon>
    </lineage>
</organism>
<dbReference type="OrthoDB" id="9801162at2"/>
<reference evidence="2 3" key="1">
    <citation type="submission" date="2019-08" db="EMBL/GenBank/DDBJ databases">
        <title>Genome of Vicingus serpentipes NCIMB 15042.</title>
        <authorList>
            <person name="Bowman J.P."/>
        </authorList>
    </citation>
    <scope>NUCLEOTIDE SEQUENCE [LARGE SCALE GENOMIC DNA]</scope>
    <source>
        <strain evidence="2 3">NCIMB 15042</strain>
    </source>
</reference>
<dbReference type="GO" id="GO:0016787">
    <property type="term" value="F:hydrolase activity"/>
    <property type="evidence" value="ECO:0007669"/>
    <property type="project" value="UniProtKB-KW"/>
</dbReference>
<evidence type="ECO:0000259" key="1">
    <source>
        <dbReference type="Pfam" id="PF00561"/>
    </source>
</evidence>
<keyword evidence="3" id="KW-1185">Reference proteome</keyword>
<dbReference type="Proteomes" id="UP000321721">
    <property type="component" value="Unassembled WGS sequence"/>
</dbReference>
<dbReference type="PANTHER" id="PTHR46438">
    <property type="entry name" value="ALPHA/BETA-HYDROLASES SUPERFAMILY PROTEIN"/>
    <property type="match status" value="1"/>
</dbReference>
<dbReference type="Gene3D" id="3.40.50.1820">
    <property type="entry name" value="alpha/beta hydrolase"/>
    <property type="match status" value="1"/>
</dbReference>
<accession>A0A5C6RPT9</accession>
<name>A0A5C6RPT9_9FLAO</name>
<dbReference type="SUPFAM" id="SSF53474">
    <property type="entry name" value="alpha/beta-Hydrolases"/>
    <property type="match status" value="1"/>
</dbReference>
<dbReference type="InterPro" id="IPR029058">
    <property type="entry name" value="AB_hydrolase_fold"/>
</dbReference>
<comment type="caution">
    <text evidence="2">The sequence shown here is derived from an EMBL/GenBank/DDBJ whole genome shotgun (WGS) entry which is preliminary data.</text>
</comment>
<feature type="domain" description="AB hydrolase-1" evidence="1">
    <location>
        <begin position="23"/>
        <end position="129"/>
    </location>
</feature>
<dbReference type="RefSeq" id="WP_147101918.1">
    <property type="nucleotide sequence ID" value="NZ_VOOS01000006.1"/>
</dbReference>
<sequence>MSFENEIIKEGEFQYFEKGEGHTIIILHGLFGALSNFEELVDEFSKNFRVVVPIMPMYDLPILQTNIKNFTKYIEDFINFKQLNNFTVLGNSLGGHIALVYTKQNPEKVHSMVLTGSSGLYENAFGGSFPRREDKEYLRNKIALTFYDPAIVTDDLVDMLYDIVMDKGKLIRVLSIAKSAIRHNMSNDIPNYKMPVCLIWGKNDNVTPPHVADEFHEKFPDSDLYWIDKCGHAPMMEHPKEFNDILGSWLKSKFNF</sequence>
<proteinExistence type="predicted"/>
<gene>
    <name evidence="2" type="ORF">FRY74_11980</name>
</gene>
<dbReference type="Pfam" id="PF00561">
    <property type="entry name" value="Abhydrolase_1"/>
    <property type="match status" value="2"/>
</dbReference>
<dbReference type="InterPro" id="IPR000073">
    <property type="entry name" value="AB_hydrolase_1"/>
</dbReference>
<keyword evidence="2" id="KW-0378">Hydrolase</keyword>
<dbReference type="EMBL" id="VOOS01000006">
    <property type="protein sequence ID" value="TXB63964.1"/>
    <property type="molecule type" value="Genomic_DNA"/>
</dbReference>